<evidence type="ECO:0000256" key="3">
    <source>
        <dbReference type="SAM" id="SignalP"/>
    </source>
</evidence>
<organism evidence="5 6">
    <name type="scientific">Prosthecomicrobium pneumaticum</name>
    <dbReference type="NCBI Taxonomy" id="81895"/>
    <lineage>
        <taxon>Bacteria</taxon>
        <taxon>Pseudomonadati</taxon>
        <taxon>Pseudomonadota</taxon>
        <taxon>Alphaproteobacteria</taxon>
        <taxon>Hyphomicrobiales</taxon>
        <taxon>Kaistiaceae</taxon>
        <taxon>Prosthecomicrobium</taxon>
    </lineage>
</organism>
<dbReference type="RefSeq" id="WP_183858261.1">
    <property type="nucleotide sequence ID" value="NZ_JACHOO010000010.1"/>
</dbReference>
<evidence type="ECO:0000313" key="6">
    <source>
        <dbReference type="Proteomes" id="UP000523821"/>
    </source>
</evidence>
<dbReference type="InterPro" id="IPR028082">
    <property type="entry name" value="Peripla_BP_I"/>
</dbReference>
<dbReference type="Pfam" id="PF13407">
    <property type="entry name" value="Peripla_BP_4"/>
    <property type="match status" value="1"/>
</dbReference>
<protein>
    <submittedName>
        <fullName evidence="5">Ribose transport system substrate-binding protein</fullName>
    </submittedName>
</protein>
<evidence type="ECO:0000259" key="4">
    <source>
        <dbReference type="Pfam" id="PF13407"/>
    </source>
</evidence>
<accession>A0A7W9FQA1</accession>
<keyword evidence="3" id="KW-0732">Signal</keyword>
<dbReference type="PANTHER" id="PTHR30036">
    <property type="entry name" value="D-XYLOSE-BINDING PERIPLASMIC PROTEIN"/>
    <property type="match status" value="1"/>
</dbReference>
<comment type="caution">
    <text evidence="5">The sequence shown here is derived from an EMBL/GenBank/DDBJ whole genome shotgun (WGS) entry which is preliminary data.</text>
</comment>
<dbReference type="GO" id="GO:0030246">
    <property type="term" value="F:carbohydrate binding"/>
    <property type="evidence" value="ECO:0007669"/>
    <property type="project" value="TreeGrafter"/>
</dbReference>
<keyword evidence="6" id="KW-1185">Reference proteome</keyword>
<proteinExistence type="inferred from homology"/>
<gene>
    <name evidence="5" type="ORF">GGQ63_003925</name>
</gene>
<evidence type="ECO:0000256" key="2">
    <source>
        <dbReference type="ARBA" id="ARBA00007639"/>
    </source>
</evidence>
<sequence>MTIWRNVSRYAAAALGSAMLAASLPAAAPAQDALAPFEAALKPYLGGNSGWDGPTEGPVLEAGKSIVILPYDMKNPGNSRLVNAFTAVAGKFGWTVTLADGQGTTTGQQAAINQALSLKPDGIVLVSFPDTFIPYFQQARDAGIKVVGLTSAPDFGPFVEQGIDWNVMQRIEDLGKALADWVIVDSKGEGRVVLISDKAFSVVEAKVAAMRAEFQRCSGCEIVLDTQVPFADANVRLPQLVPSWLNQYGLDKPLYIAHPADYFITFEIPALRSAGVQHGQVVLAGMDGDPAVYDRIRADDSFQKVTIPFPFEMQAYQAVDTLNRLFAGQTPADYSSPVLLIDKTTVDTAGGENNEYIPQNGYAEKYAQLWKTGKTTP</sequence>
<dbReference type="PANTHER" id="PTHR30036:SF7">
    <property type="entry name" value="ABC TRANSPORTER PERIPLASMIC-BINDING PROTEIN YPHF"/>
    <property type="match status" value="1"/>
</dbReference>
<feature type="signal peptide" evidence="3">
    <location>
        <begin position="1"/>
        <end position="28"/>
    </location>
</feature>
<dbReference type="GO" id="GO:0030288">
    <property type="term" value="C:outer membrane-bounded periplasmic space"/>
    <property type="evidence" value="ECO:0007669"/>
    <property type="project" value="TreeGrafter"/>
</dbReference>
<feature type="domain" description="Periplasmic binding protein" evidence="4">
    <location>
        <begin position="66"/>
        <end position="329"/>
    </location>
</feature>
<dbReference type="InterPro" id="IPR050555">
    <property type="entry name" value="Bact_Solute-Bind_Prot2"/>
</dbReference>
<dbReference type="EMBL" id="JACHOO010000010">
    <property type="protein sequence ID" value="MBB5754833.1"/>
    <property type="molecule type" value="Genomic_DNA"/>
</dbReference>
<reference evidence="5 6" key="1">
    <citation type="submission" date="2020-08" db="EMBL/GenBank/DDBJ databases">
        <title>Genomic Encyclopedia of Type Strains, Phase IV (KMG-IV): sequencing the most valuable type-strain genomes for metagenomic binning, comparative biology and taxonomic classification.</title>
        <authorList>
            <person name="Goeker M."/>
        </authorList>
    </citation>
    <scope>NUCLEOTIDE SEQUENCE [LARGE SCALE GENOMIC DNA]</scope>
    <source>
        <strain evidence="5 6">DSM 16268</strain>
    </source>
</reference>
<dbReference type="SUPFAM" id="SSF53822">
    <property type="entry name" value="Periplasmic binding protein-like I"/>
    <property type="match status" value="1"/>
</dbReference>
<feature type="chain" id="PRO_5030886688" evidence="3">
    <location>
        <begin position="29"/>
        <end position="377"/>
    </location>
</feature>
<dbReference type="AlphaFoldDB" id="A0A7W9FQA1"/>
<name>A0A7W9FQA1_9HYPH</name>
<comment type="subcellular location">
    <subcellularLocation>
        <location evidence="1">Periplasm</location>
    </subcellularLocation>
</comment>
<evidence type="ECO:0000256" key="1">
    <source>
        <dbReference type="ARBA" id="ARBA00004418"/>
    </source>
</evidence>
<comment type="similarity">
    <text evidence="2">Belongs to the bacterial solute-binding protein 2 family.</text>
</comment>
<dbReference type="Proteomes" id="UP000523821">
    <property type="component" value="Unassembled WGS sequence"/>
</dbReference>
<dbReference type="Gene3D" id="3.40.50.2300">
    <property type="match status" value="2"/>
</dbReference>
<evidence type="ECO:0000313" key="5">
    <source>
        <dbReference type="EMBL" id="MBB5754833.1"/>
    </source>
</evidence>
<dbReference type="InterPro" id="IPR025997">
    <property type="entry name" value="SBP_2_dom"/>
</dbReference>